<feature type="region of interest" description="Disordered" evidence="1">
    <location>
        <begin position="64"/>
        <end position="137"/>
    </location>
</feature>
<keyword evidence="2" id="KW-0347">Helicase</keyword>
<organism evidence="2 3">
    <name type="scientific">Caerostris darwini</name>
    <dbReference type="NCBI Taxonomy" id="1538125"/>
    <lineage>
        <taxon>Eukaryota</taxon>
        <taxon>Metazoa</taxon>
        <taxon>Ecdysozoa</taxon>
        <taxon>Arthropoda</taxon>
        <taxon>Chelicerata</taxon>
        <taxon>Arachnida</taxon>
        <taxon>Araneae</taxon>
        <taxon>Araneomorphae</taxon>
        <taxon>Entelegynae</taxon>
        <taxon>Araneoidea</taxon>
        <taxon>Araneidae</taxon>
        <taxon>Caerostris</taxon>
    </lineage>
</organism>
<protein>
    <submittedName>
        <fullName evidence="2">ATP-dependent DNA helicase</fullName>
    </submittedName>
</protein>
<keyword evidence="2" id="KW-0547">Nucleotide-binding</keyword>
<name>A0AAV4UTM6_9ARAC</name>
<dbReference type="GO" id="GO:0004386">
    <property type="term" value="F:helicase activity"/>
    <property type="evidence" value="ECO:0007669"/>
    <property type="project" value="UniProtKB-KW"/>
</dbReference>
<feature type="compositionally biased region" description="Basic and acidic residues" evidence="1">
    <location>
        <begin position="64"/>
        <end position="76"/>
    </location>
</feature>
<sequence length="238" mass="27140">MDTTMDKCKHCSTNGNNVYICPLVQQANKVVWVELSYHPTKHGGGGLKAPDEADRRQTIRKAERKQQLEKRLEKVAVKGSGRATKPESVRGNDLPAWQKFRADPSEREHENALRRAKKRQQTSNGPSPSSKRRRLNNESSASMYYDDLLSYPQPLWDKAKNDFFKSISDGPVHRCICCDRLWFHQSMTLQSKSKLQTKNVKFPVSEQIFPPNTDEGEFCSTCMSYIRGSKVPPLAPLK</sequence>
<dbReference type="EMBL" id="BPLQ01011863">
    <property type="protein sequence ID" value="GIY60844.1"/>
    <property type="molecule type" value="Genomic_DNA"/>
</dbReference>
<keyword evidence="2" id="KW-0378">Hydrolase</keyword>
<proteinExistence type="predicted"/>
<keyword evidence="3" id="KW-1185">Reference proteome</keyword>
<accession>A0AAV4UTM6</accession>
<gene>
    <name evidence="2" type="primary">AVEN_267640_1</name>
    <name evidence="2" type="ORF">CDAR_194051</name>
</gene>
<dbReference type="Proteomes" id="UP001054837">
    <property type="component" value="Unassembled WGS sequence"/>
</dbReference>
<reference evidence="2 3" key="1">
    <citation type="submission" date="2021-06" db="EMBL/GenBank/DDBJ databases">
        <title>Caerostris darwini draft genome.</title>
        <authorList>
            <person name="Kono N."/>
            <person name="Arakawa K."/>
        </authorList>
    </citation>
    <scope>NUCLEOTIDE SEQUENCE [LARGE SCALE GENOMIC DNA]</scope>
</reference>
<evidence type="ECO:0000313" key="3">
    <source>
        <dbReference type="Proteomes" id="UP001054837"/>
    </source>
</evidence>
<dbReference type="AlphaFoldDB" id="A0AAV4UTM6"/>
<evidence type="ECO:0000313" key="2">
    <source>
        <dbReference type="EMBL" id="GIY60844.1"/>
    </source>
</evidence>
<comment type="caution">
    <text evidence="2">The sequence shown here is derived from an EMBL/GenBank/DDBJ whole genome shotgun (WGS) entry which is preliminary data.</text>
</comment>
<keyword evidence="2" id="KW-0067">ATP-binding</keyword>
<evidence type="ECO:0000256" key="1">
    <source>
        <dbReference type="SAM" id="MobiDB-lite"/>
    </source>
</evidence>
<feature type="compositionally biased region" description="Basic and acidic residues" evidence="1">
    <location>
        <begin position="100"/>
        <end position="113"/>
    </location>
</feature>